<proteinExistence type="predicted"/>
<dbReference type="AlphaFoldDB" id="A0AB73G601"/>
<evidence type="ECO:0000313" key="2">
    <source>
        <dbReference type="Proteomes" id="UP000061665"/>
    </source>
</evidence>
<dbReference type="Proteomes" id="UP000061665">
    <property type="component" value="Unassembled WGS sequence"/>
</dbReference>
<accession>A0AB73G601</accession>
<gene>
    <name evidence="1" type="ORF">WJ53_02845</name>
</gene>
<dbReference type="InterPro" id="IPR025459">
    <property type="entry name" value="DUF4279"/>
</dbReference>
<evidence type="ECO:0000313" key="1">
    <source>
        <dbReference type="EMBL" id="KVM36324.1"/>
    </source>
</evidence>
<dbReference type="Pfam" id="PF14106">
    <property type="entry name" value="DUF4279"/>
    <property type="match status" value="1"/>
</dbReference>
<name>A0AB73G601_9BURK</name>
<protein>
    <recommendedName>
        <fullName evidence="3">DUF4279 domain-containing protein</fullName>
    </recommendedName>
</protein>
<dbReference type="RefSeq" id="WP_059723560.1">
    <property type="nucleotide sequence ID" value="NZ_LOYI01000030.1"/>
</dbReference>
<organism evidence="1 2">
    <name type="scientific">Burkholderia ubonensis</name>
    <dbReference type="NCBI Taxonomy" id="101571"/>
    <lineage>
        <taxon>Bacteria</taxon>
        <taxon>Pseudomonadati</taxon>
        <taxon>Pseudomonadota</taxon>
        <taxon>Betaproteobacteria</taxon>
        <taxon>Burkholderiales</taxon>
        <taxon>Burkholderiaceae</taxon>
        <taxon>Burkholderia</taxon>
        <taxon>Burkholderia cepacia complex</taxon>
    </lineage>
</organism>
<evidence type="ECO:0008006" key="3">
    <source>
        <dbReference type="Google" id="ProtNLM"/>
    </source>
</evidence>
<dbReference type="EMBL" id="LOZE01000034">
    <property type="protein sequence ID" value="KVM36324.1"/>
    <property type="molecule type" value="Genomic_DNA"/>
</dbReference>
<comment type="caution">
    <text evidence="1">The sequence shown here is derived from an EMBL/GenBank/DDBJ whole genome shotgun (WGS) entry which is preliminary data.</text>
</comment>
<sequence>MGRLQLTKASLRISGDELVPSEITRLLGCIPTYSYAKGDEIVGKNTGRTRIARFGMWLRATAPCEPGNLDAQIAALLAEMTDDLNVWEAITASCKVDMFCGLFMGRWNDGESLSAASLFALGSRHIELGLDIYGPDDNDPHSDIVDDE</sequence>
<reference evidence="1 2" key="1">
    <citation type="submission" date="2015-11" db="EMBL/GenBank/DDBJ databases">
        <title>Expanding the genomic diversity of Burkholderia species for the development of highly accurate diagnostics.</title>
        <authorList>
            <person name="Sahl J."/>
            <person name="Keim P."/>
            <person name="Wagner D."/>
        </authorList>
    </citation>
    <scope>NUCLEOTIDE SEQUENCE [LARGE SCALE GENOMIC DNA]</scope>
    <source>
        <strain evidence="1 2">MSMB2058</strain>
    </source>
</reference>